<organism evidence="1 2">
    <name type="scientific">Candidatus Chloroploca mongolica</name>
    <dbReference type="NCBI Taxonomy" id="2528176"/>
    <lineage>
        <taxon>Bacteria</taxon>
        <taxon>Bacillati</taxon>
        <taxon>Chloroflexota</taxon>
        <taxon>Chloroflexia</taxon>
        <taxon>Chloroflexales</taxon>
        <taxon>Chloroflexineae</taxon>
        <taxon>Oscillochloridaceae</taxon>
        <taxon>Candidatus Chloroploca</taxon>
    </lineage>
</organism>
<comment type="caution">
    <text evidence="1">The sequence shown here is derived from an EMBL/GenBank/DDBJ whole genome shotgun (WGS) entry which is preliminary data.</text>
</comment>
<name>A0ABS4DAD1_9CHLR</name>
<protein>
    <submittedName>
        <fullName evidence="1">Uncharacterized protein</fullName>
    </submittedName>
</protein>
<dbReference type="RefSeq" id="WP_135478388.1">
    <property type="nucleotide sequence ID" value="NZ_SIJK02000019.1"/>
</dbReference>
<reference evidence="1 2" key="1">
    <citation type="submission" date="2021-03" db="EMBL/GenBank/DDBJ databases">
        <authorList>
            <person name="Grouzdev D.S."/>
        </authorList>
    </citation>
    <scope>NUCLEOTIDE SEQUENCE [LARGE SCALE GENOMIC DNA]</scope>
    <source>
        <strain evidence="1 2">M50-1</strain>
    </source>
</reference>
<evidence type="ECO:0000313" key="2">
    <source>
        <dbReference type="Proteomes" id="UP001193081"/>
    </source>
</evidence>
<dbReference type="Proteomes" id="UP001193081">
    <property type="component" value="Unassembled WGS sequence"/>
</dbReference>
<proteinExistence type="predicted"/>
<keyword evidence="2" id="KW-1185">Reference proteome</keyword>
<dbReference type="EMBL" id="SIJK02000019">
    <property type="protein sequence ID" value="MBP1466387.1"/>
    <property type="molecule type" value="Genomic_DNA"/>
</dbReference>
<sequence>MGGLVQEAAWLEPLRSVTRTDAWVDEALAHPIYDAAGYPVLARPYLILLKLTAGRTQDLADVQRLVAYTSQDERNAYRSLVAQENPELGEDLEALFTLADLEFGAKKEGA</sequence>
<evidence type="ECO:0000313" key="1">
    <source>
        <dbReference type="EMBL" id="MBP1466387.1"/>
    </source>
</evidence>
<gene>
    <name evidence="1" type="ORF">EYB53_011800</name>
</gene>
<accession>A0ABS4DAD1</accession>